<sequence>MRFSDGDLQIDYGLKYADLFDDSGDERALELAVPDRNISIIGLEVINNLRCIINTRDTEVAFKLMKYSLINYPHLQSLEINDVHSNRLECILSGSIDAFRKGVEKYVSTEASKVVELKGFIPSQECFDLLSCFLPSIQSFTCGIERGGRFDNSEVPQDYVVDLTQFKSLQVFYFDIQLVSIVSCLVKFEFIDGEKSYYQYRYEKDTMLEPISLEDIRNKQRSTISMITFKCKIEKFTLDHLGKLNIFEILGGLPQKERRLTSDDKNYISTYSLLH</sequence>
<name>A0ABP9XRM0_9FUNG</name>
<dbReference type="EMBL" id="BAABUJ010000008">
    <property type="protein sequence ID" value="GAA5797429.1"/>
    <property type="molecule type" value="Genomic_DNA"/>
</dbReference>
<organism evidence="1 2">
    <name type="scientific">Helicostylum pulchrum</name>
    <dbReference type="NCBI Taxonomy" id="562976"/>
    <lineage>
        <taxon>Eukaryota</taxon>
        <taxon>Fungi</taxon>
        <taxon>Fungi incertae sedis</taxon>
        <taxon>Mucoromycota</taxon>
        <taxon>Mucoromycotina</taxon>
        <taxon>Mucoromycetes</taxon>
        <taxon>Mucorales</taxon>
        <taxon>Mucorineae</taxon>
        <taxon>Mucoraceae</taxon>
        <taxon>Helicostylum</taxon>
    </lineage>
</organism>
<evidence type="ECO:0000313" key="2">
    <source>
        <dbReference type="Proteomes" id="UP001476247"/>
    </source>
</evidence>
<proteinExistence type="predicted"/>
<keyword evidence="2" id="KW-1185">Reference proteome</keyword>
<protein>
    <submittedName>
        <fullName evidence="1">Uncharacterized protein</fullName>
    </submittedName>
</protein>
<accession>A0ABP9XRM0</accession>
<evidence type="ECO:0000313" key="1">
    <source>
        <dbReference type="EMBL" id="GAA5797429.1"/>
    </source>
</evidence>
<gene>
    <name evidence="1" type="ORF">HPULCUR_002813</name>
</gene>
<dbReference type="Proteomes" id="UP001476247">
    <property type="component" value="Unassembled WGS sequence"/>
</dbReference>
<reference evidence="1 2" key="1">
    <citation type="submission" date="2024-04" db="EMBL/GenBank/DDBJ databases">
        <title>genome sequences of Mucor flavus KT1a and Helicostylum pulchrum KT1b strains isolation_sourced from the surface of a dry-aged beef.</title>
        <authorList>
            <person name="Toyotome T."/>
            <person name="Hosono M."/>
            <person name="Torimaru M."/>
            <person name="Fukuda K."/>
            <person name="Mikami N."/>
        </authorList>
    </citation>
    <scope>NUCLEOTIDE SEQUENCE [LARGE SCALE GENOMIC DNA]</scope>
    <source>
        <strain evidence="1 2">KT1b</strain>
    </source>
</reference>
<comment type="caution">
    <text evidence="1">The sequence shown here is derived from an EMBL/GenBank/DDBJ whole genome shotgun (WGS) entry which is preliminary data.</text>
</comment>